<organism evidence="1 2">
    <name type="scientific">Thermogymnomonas acidicola</name>
    <dbReference type="NCBI Taxonomy" id="399579"/>
    <lineage>
        <taxon>Archaea</taxon>
        <taxon>Methanobacteriati</taxon>
        <taxon>Thermoplasmatota</taxon>
        <taxon>Thermoplasmata</taxon>
        <taxon>Thermoplasmatales</taxon>
        <taxon>Thermogymnomonas</taxon>
    </lineage>
</organism>
<proteinExistence type="predicted"/>
<dbReference type="Proteomes" id="UP000632195">
    <property type="component" value="Unassembled WGS sequence"/>
</dbReference>
<comment type="caution">
    <text evidence="1">The sequence shown here is derived from an EMBL/GenBank/DDBJ whole genome shotgun (WGS) entry which is preliminary data.</text>
</comment>
<sequence length="170" mass="18602">MVIAVVAILIFGGLTYTVAKEASSSTSISISSSGVLSITPELTPDSVYKVNSTTELPVYYVLPGMQYIWLNFTMNSTAPTVYVYDISPLNNTSTSWVNLTYFNKTEYPYNYITISNANGTGIKVSHRLYINESAYGMMKPDTPYVVRIILISSQDKATGLGLILIKPGQA</sequence>
<dbReference type="EMBL" id="BMNY01000001">
    <property type="protein sequence ID" value="GGM70853.1"/>
    <property type="molecule type" value="Genomic_DNA"/>
</dbReference>
<reference evidence="1" key="1">
    <citation type="journal article" date="2014" name="Int. J. Syst. Evol. Microbiol.">
        <title>Complete genome sequence of Corynebacterium casei LMG S-19264T (=DSM 44701T), isolated from a smear-ripened cheese.</title>
        <authorList>
            <consortium name="US DOE Joint Genome Institute (JGI-PGF)"/>
            <person name="Walter F."/>
            <person name="Albersmeier A."/>
            <person name="Kalinowski J."/>
            <person name="Ruckert C."/>
        </authorList>
    </citation>
    <scope>NUCLEOTIDE SEQUENCE</scope>
    <source>
        <strain evidence="1">JCM 13583</strain>
    </source>
</reference>
<dbReference type="AlphaFoldDB" id="A0AA37F9P9"/>
<protein>
    <submittedName>
        <fullName evidence="1">Uncharacterized protein</fullName>
    </submittedName>
</protein>
<reference evidence="1" key="2">
    <citation type="submission" date="2022-09" db="EMBL/GenBank/DDBJ databases">
        <authorList>
            <person name="Sun Q."/>
            <person name="Ohkuma M."/>
        </authorList>
    </citation>
    <scope>NUCLEOTIDE SEQUENCE</scope>
    <source>
        <strain evidence="1">JCM 13583</strain>
    </source>
</reference>
<evidence type="ECO:0000313" key="2">
    <source>
        <dbReference type="Proteomes" id="UP000632195"/>
    </source>
</evidence>
<keyword evidence="2" id="KW-1185">Reference proteome</keyword>
<gene>
    <name evidence="1" type="ORF">GCM10007108_06120</name>
</gene>
<accession>A0AA37F9P9</accession>
<name>A0AA37F9P9_9ARCH</name>
<evidence type="ECO:0000313" key="1">
    <source>
        <dbReference type="EMBL" id="GGM70853.1"/>
    </source>
</evidence>